<evidence type="ECO:0000259" key="1">
    <source>
        <dbReference type="Pfam" id="PF10979"/>
    </source>
</evidence>
<evidence type="ECO:0000259" key="2">
    <source>
        <dbReference type="Pfam" id="PF23771"/>
    </source>
</evidence>
<sequence length="228" mass="26204">MSESILRKIQKLFDLASDADDEEAKTAILRARDLMAKHNISEDQIKEGGSVENHAEAKVISRFVKETKRSDLLSKLCSVVSTQFRCGYYNSRTKNRNALFIYGFERDVDIAEATFHYAFASMEYCSKRYRKKIKILNRRLSTTDANYKVKSYMLGYIEGLEDALQNQKEALIQEGYELAVITPVKVKEFREANLVVGRAMNCNYQDDAARNEGYQEGKKFTENIALEE</sequence>
<organism evidence="3 4">
    <name type="scientific">Listeria booriae</name>
    <dbReference type="NCBI Taxonomy" id="1552123"/>
    <lineage>
        <taxon>Bacteria</taxon>
        <taxon>Bacillati</taxon>
        <taxon>Bacillota</taxon>
        <taxon>Bacilli</taxon>
        <taxon>Bacillales</taxon>
        <taxon>Listeriaceae</taxon>
        <taxon>Listeria</taxon>
    </lineage>
</organism>
<feature type="domain" description="DUF2786" evidence="1">
    <location>
        <begin position="5"/>
        <end position="42"/>
    </location>
</feature>
<gene>
    <name evidence="3" type="ORF">HCI99_08780</name>
</gene>
<reference evidence="3 4" key="1">
    <citation type="submission" date="2020-03" db="EMBL/GenBank/DDBJ databases">
        <title>Soil Listeria distribution.</title>
        <authorList>
            <person name="Liao J."/>
            <person name="Wiedmann M."/>
        </authorList>
    </citation>
    <scope>NUCLEOTIDE SEQUENCE [LARGE SCALE GENOMIC DNA]</scope>
    <source>
        <strain evidence="3 4">FSL L7-1547</strain>
    </source>
</reference>
<proteinExistence type="predicted"/>
<dbReference type="Pfam" id="PF10979">
    <property type="entry name" value="DUF2786"/>
    <property type="match status" value="1"/>
</dbReference>
<comment type="caution">
    <text evidence="3">The sequence shown here is derived from an EMBL/GenBank/DDBJ whole genome shotgun (WGS) entry which is preliminary data.</text>
</comment>
<dbReference type="EMBL" id="JAASTX010000009">
    <property type="protein sequence ID" value="MBC1491925.1"/>
    <property type="molecule type" value="Genomic_DNA"/>
</dbReference>
<feature type="domain" description="DUF7168" evidence="2">
    <location>
        <begin position="63"/>
        <end position="193"/>
    </location>
</feature>
<dbReference type="RefSeq" id="WP_185417424.1">
    <property type="nucleotide sequence ID" value="NZ_JAASTX010000009.1"/>
</dbReference>
<protein>
    <submittedName>
        <fullName evidence="3">DUF2786 domain-containing protein</fullName>
    </submittedName>
</protein>
<evidence type="ECO:0000313" key="4">
    <source>
        <dbReference type="Proteomes" id="UP000533953"/>
    </source>
</evidence>
<dbReference type="AlphaFoldDB" id="A0A7X0XCZ3"/>
<name>A0A7X0XCZ3_9LIST</name>
<dbReference type="InterPro" id="IPR055592">
    <property type="entry name" value="DUF7168"/>
</dbReference>
<accession>A0A7X0XCZ3</accession>
<dbReference type="Proteomes" id="UP000533953">
    <property type="component" value="Unassembled WGS sequence"/>
</dbReference>
<dbReference type="Pfam" id="PF23771">
    <property type="entry name" value="DUF7168"/>
    <property type="match status" value="1"/>
</dbReference>
<evidence type="ECO:0000313" key="3">
    <source>
        <dbReference type="EMBL" id="MBC1491925.1"/>
    </source>
</evidence>
<dbReference type="InterPro" id="IPR024498">
    <property type="entry name" value="DUF2786"/>
</dbReference>